<reference evidence="2 3" key="1">
    <citation type="submission" date="2020-08" db="EMBL/GenBank/DDBJ databases">
        <title>Sequencing the genomes of 1000 actinobacteria strains.</title>
        <authorList>
            <person name="Klenk H.-P."/>
        </authorList>
    </citation>
    <scope>NUCLEOTIDE SEQUENCE [LARGE SCALE GENOMIC DNA]</scope>
    <source>
        <strain evidence="2 3">DSM 45298</strain>
    </source>
</reference>
<dbReference type="Proteomes" id="UP000551501">
    <property type="component" value="Unassembled WGS sequence"/>
</dbReference>
<evidence type="ECO:0008006" key="4">
    <source>
        <dbReference type="Google" id="ProtNLM"/>
    </source>
</evidence>
<keyword evidence="3" id="KW-1185">Reference proteome</keyword>
<protein>
    <recommendedName>
        <fullName evidence="4">DUF4393 domain-containing protein</fullName>
    </recommendedName>
</protein>
<evidence type="ECO:0000313" key="2">
    <source>
        <dbReference type="EMBL" id="MBB4133734.1"/>
    </source>
</evidence>
<dbReference type="RefSeq" id="WP_343067236.1">
    <property type="nucleotide sequence ID" value="NZ_BAABHL010000022.1"/>
</dbReference>
<evidence type="ECO:0000256" key="1">
    <source>
        <dbReference type="SAM" id="MobiDB-lite"/>
    </source>
</evidence>
<evidence type="ECO:0000313" key="3">
    <source>
        <dbReference type="Proteomes" id="UP000551501"/>
    </source>
</evidence>
<proteinExistence type="predicted"/>
<dbReference type="InterPro" id="IPR025506">
    <property type="entry name" value="Abi_alpha"/>
</dbReference>
<name>A0A840ETS1_9ACTN</name>
<dbReference type="EMBL" id="JACIFP010000001">
    <property type="protein sequence ID" value="MBB4133734.1"/>
    <property type="molecule type" value="Genomic_DNA"/>
</dbReference>
<comment type="caution">
    <text evidence="2">The sequence shown here is derived from an EMBL/GenBank/DDBJ whole genome shotgun (WGS) entry which is preliminary data.</text>
</comment>
<organism evidence="2 3">
    <name type="scientific">Gordonia humi</name>
    <dbReference type="NCBI Taxonomy" id="686429"/>
    <lineage>
        <taxon>Bacteria</taxon>
        <taxon>Bacillati</taxon>
        <taxon>Actinomycetota</taxon>
        <taxon>Actinomycetes</taxon>
        <taxon>Mycobacteriales</taxon>
        <taxon>Gordoniaceae</taxon>
        <taxon>Gordonia</taxon>
    </lineage>
</organism>
<dbReference type="AlphaFoldDB" id="A0A840ETS1"/>
<accession>A0A840ETS1</accession>
<feature type="compositionally biased region" description="Basic and acidic residues" evidence="1">
    <location>
        <begin position="53"/>
        <end position="71"/>
    </location>
</feature>
<sequence length="243" mass="25801">MFGLGVDTPRSLLEGAVAATRTALNVAAWSEEQLLALANAGLDSLVGSDAADDRLGDDHRQIADGEPDEKTVAPARPVQPSARHVSATMHRLLEQAVNQRSDESRLELLSHIVDQLVADEARIIGALSDGSSSPLIKVVAWRRGGSRSVALENVSLVGRTANLGLPAMVPAYVSHLLSLGLIDIGPEDPELKTDYEILAAETSVMDAVKRASLGPVGPKIEKRSLTLSPLGHELWSTAMRDEA</sequence>
<dbReference type="Gene3D" id="3.30.110.190">
    <property type="match status" value="1"/>
</dbReference>
<feature type="region of interest" description="Disordered" evidence="1">
    <location>
        <begin position="53"/>
        <end position="81"/>
    </location>
</feature>
<gene>
    <name evidence="2" type="ORF">BKA16_000286</name>
</gene>
<dbReference type="Pfam" id="PF14337">
    <property type="entry name" value="Abi_alpha"/>
    <property type="match status" value="1"/>
</dbReference>